<accession>A0A934IE05</accession>
<dbReference type="RefSeq" id="WP_198914607.1">
    <property type="nucleotide sequence ID" value="NZ_JAEKPD010000001.1"/>
</dbReference>
<dbReference type="Gene3D" id="1.20.5.920">
    <property type="entry name" value="rhodobacter sphaeroides pufx membrane protein"/>
    <property type="match status" value="1"/>
</dbReference>
<name>A0A934IE05_9RHOB</name>
<keyword evidence="1" id="KW-0812">Transmembrane</keyword>
<dbReference type="EMBL" id="JAEKPD010000001">
    <property type="protein sequence ID" value="MBJ3761442.1"/>
    <property type="molecule type" value="Genomic_DNA"/>
</dbReference>
<evidence type="ECO:0000313" key="3">
    <source>
        <dbReference type="Proteomes" id="UP000642488"/>
    </source>
</evidence>
<evidence type="ECO:0000313" key="2">
    <source>
        <dbReference type="EMBL" id="MBJ3761442.1"/>
    </source>
</evidence>
<keyword evidence="3" id="KW-1185">Reference proteome</keyword>
<dbReference type="AlphaFoldDB" id="A0A934IE05"/>
<keyword evidence="1" id="KW-1133">Transmembrane helix</keyword>
<evidence type="ECO:0000256" key="1">
    <source>
        <dbReference type="SAM" id="Phobius"/>
    </source>
</evidence>
<dbReference type="Pfam" id="PF11511">
    <property type="entry name" value="RhodobacterPufX"/>
    <property type="match status" value="1"/>
</dbReference>
<reference evidence="2" key="1">
    <citation type="submission" date="2020-12" db="EMBL/GenBank/DDBJ databases">
        <title>Bacterial taxonomy.</title>
        <authorList>
            <person name="Pan X."/>
        </authorList>
    </citation>
    <scope>NUCLEOTIDE SEQUENCE</scope>
    <source>
        <strain evidence="2">KCTC 52957</strain>
    </source>
</reference>
<proteinExistence type="predicted"/>
<gene>
    <name evidence="2" type="primary">pufX</name>
    <name evidence="2" type="ORF">ILP92_01580</name>
</gene>
<dbReference type="Proteomes" id="UP000642488">
    <property type="component" value="Unassembled WGS sequence"/>
</dbReference>
<organism evidence="2 3">
    <name type="scientific">Palleronia pontilimi</name>
    <dbReference type="NCBI Taxonomy" id="1964209"/>
    <lineage>
        <taxon>Bacteria</taxon>
        <taxon>Pseudomonadati</taxon>
        <taxon>Pseudomonadota</taxon>
        <taxon>Alphaproteobacteria</taxon>
        <taxon>Rhodobacterales</taxon>
        <taxon>Roseobacteraceae</taxon>
        <taxon>Palleronia</taxon>
    </lineage>
</organism>
<protein>
    <submittedName>
        <fullName evidence="2">RC-LH1 core complex protein PufX</fullName>
    </submittedName>
</protein>
<dbReference type="InterPro" id="IPR020169">
    <property type="entry name" value="Intrinsic_membrane_PufX"/>
</dbReference>
<keyword evidence="1" id="KW-0472">Membrane</keyword>
<comment type="caution">
    <text evidence="2">The sequence shown here is derived from an EMBL/GenBank/DDBJ whole genome shotgun (WGS) entry which is preliminary data.</text>
</comment>
<sequence>MSDDKKTWFLEDSIQPSLRMWVFTQMCLGAVYAGVVFFGVIGFVLILRAISYLLPEDPYAAIQVLQLSGFA</sequence>
<feature type="transmembrane region" description="Helical" evidence="1">
    <location>
        <begin position="20"/>
        <end position="47"/>
    </location>
</feature>